<sequence>MELSADYEVNYDCMIQWDSSNVHFEYLTLPSGCWRYRGEGNANIVIALKDEATIIRLSKNYSGVSWSEHHKKKVERQVVFTTHVFAPLLGKYFVAKVRAVYVSPEQIQQLNECLQRIRPSHRMHKELKVPYAAAHSDFARTLKFSSEDVDYCVEIKPKKGWWIKLHGMGDSRPNLCNYCLNQYQKLKKSKISSRSNYCPLDLFSGNPARIVEAVISLLANPQNNLRIFRDGRLVYSDVNKSDVYNSLEAVINEWMSSSSHQLPTTTSGIGPLKNFVYLICLALLKPHMESTDADSGINRFFQLKNELEELIISHSMVEQNDLLSLKLNEKKFKESNRKCCNLESSELPLGSVLSRILNAQKLEDSDGTYIRKVFHAMNALTQNASLLKAGWMKCL</sequence>
<dbReference type="AlphaFoldDB" id="A0A8J2JYU5"/>
<evidence type="ECO:0000313" key="8">
    <source>
        <dbReference type="Proteomes" id="UP000708208"/>
    </source>
</evidence>
<dbReference type="GO" id="GO:0035299">
    <property type="term" value="F:inositol-1,3,4,5,6-pentakisphosphate 2-kinase activity"/>
    <property type="evidence" value="ECO:0007669"/>
    <property type="project" value="UniProtKB-EC"/>
</dbReference>
<comment type="catalytic activity">
    <reaction evidence="6">
        <text>1D-myo-inositol 1,3,4,5,6-pentakisphosphate + ATP = 1D-myo-inositol hexakisphosphate + ADP + H(+)</text>
        <dbReference type="Rhea" id="RHEA:20313"/>
        <dbReference type="ChEBI" id="CHEBI:15378"/>
        <dbReference type="ChEBI" id="CHEBI:30616"/>
        <dbReference type="ChEBI" id="CHEBI:57733"/>
        <dbReference type="ChEBI" id="CHEBI:58130"/>
        <dbReference type="ChEBI" id="CHEBI:456216"/>
        <dbReference type="EC" id="2.7.1.158"/>
    </reaction>
</comment>
<protein>
    <recommendedName>
        <fullName evidence="1 6">Inositol-pentakisphosphate 2-kinase</fullName>
        <ecNumber evidence="1 6">2.7.1.158</ecNumber>
    </recommendedName>
</protein>
<organism evidence="7 8">
    <name type="scientific">Allacma fusca</name>
    <dbReference type="NCBI Taxonomy" id="39272"/>
    <lineage>
        <taxon>Eukaryota</taxon>
        <taxon>Metazoa</taxon>
        <taxon>Ecdysozoa</taxon>
        <taxon>Arthropoda</taxon>
        <taxon>Hexapoda</taxon>
        <taxon>Collembola</taxon>
        <taxon>Symphypleona</taxon>
        <taxon>Sminthuridae</taxon>
        <taxon>Allacma</taxon>
    </lineage>
</organism>
<comment type="function">
    <text evidence="6">Phosphorylates Ins(1,3,4,5,6)P5 at position 2 to form Ins(1,2,3,4,5,6)P6 (InsP6 or phytate).</text>
</comment>
<accession>A0A8J2JYU5</accession>
<comment type="domain">
    <text evidence="6">The EXKPK motif is conserved in inositol-pentakisphosphate 2-kinases of both family 1 and 2.</text>
</comment>
<evidence type="ECO:0000313" key="7">
    <source>
        <dbReference type="EMBL" id="CAG7729968.1"/>
    </source>
</evidence>
<dbReference type="EC" id="2.7.1.158" evidence="1 6"/>
<keyword evidence="4 6" id="KW-0418">Kinase</keyword>
<evidence type="ECO:0000256" key="6">
    <source>
        <dbReference type="RuleBase" id="RU364126"/>
    </source>
</evidence>
<dbReference type="Pfam" id="PF06090">
    <property type="entry name" value="Ins_P5_2-kin"/>
    <property type="match status" value="1"/>
</dbReference>
<evidence type="ECO:0000256" key="1">
    <source>
        <dbReference type="ARBA" id="ARBA00012023"/>
    </source>
</evidence>
<dbReference type="PANTHER" id="PTHR14456:SF2">
    <property type="entry name" value="INOSITOL-PENTAKISPHOSPHATE 2-KINASE"/>
    <property type="match status" value="1"/>
</dbReference>
<reference evidence="7" key="1">
    <citation type="submission" date="2021-06" db="EMBL/GenBank/DDBJ databases">
        <authorList>
            <person name="Hodson N. C."/>
            <person name="Mongue J. A."/>
            <person name="Jaron S. K."/>
        </authorList>
    </citation>
    <scope>NUCLEOTIDE SEQUENCE</scope>
</reference>
<dbReference type="GO" id="GO:0005524">
    <property type="term" value="F:ATP binding"/>
    <property type="evidence" value="ECO:0007669"/>
    <property type="project" value="UniProtKB-KW"/>
</dbReference>
<dbReference type="InterPro" id="IPR009286">
    <property type="entry name" value="Ins_P5_2-kin"/>
</dbReference>
<gene>
    <name evidence="7" type="ORF">AFUS01_LOCUS18651</name>
</gene>
<name>A0A8J2JYU5_9HEXA</name>
<dbReference type="PANTHER" id="PTHR14456">
    <property type="entry name" value="INOSITOL POLYPHOSPHATE KINASE 1"/>
    <property type="match status" value="1"/>
</dbReference>
<evidence type="ECO:0000256" key="3">
    <source>
        <dbReference type="ARBA" id="ARBA00022741"/>
    </source>
</evidence>
<dbReference type="Proteomes" id="UP000708208">
    <property type="component" value="Unassembled WGS sequence"/>
</dbReference>
<keyword evidence="3 6" id="KW-0547">Nucleotide-binding</keyword>
<evidence type="ECO:0000256" key="2">
    <source>
        <dbReference type="ARBA" id="ARBA00022679"/>
    </source>
</evidence>
<comment type="caution">
    <text evidence="7">The sequence shown here is derived from an EMBL/GenBank/DDBJ whole genome shotgun (WGS) entry which is preliminary data.</text>
</comment>
<keyword evidence="5 6" id="KW-0067">ATP-binding</keyword>
<dbReference type="GO" id="GO:0032958">
    <property type="term" value="P:inositol phosphate biosynthetic process"/>
    <property type="evidence" value="ECO:0007669"/>
    <property type="project" value="TreeGrafter"/>
</dbReference>
<proteinExistence type="predicted"/>
<keyword evidence="8" id="KW-1185">Reference proteome</keyword>
<dbReference type="OrthoDB" id="272370at2759"/>
<evidence type="ECO:0000256" key="5">
    <source>
        <dbReference type="ARBA" id="ARBA00022840"/>
    </source>
</evidence>
<evidence type="ECO:0000256" key="4">
    <source>
        <dbReference type="ARBA" id="ARBA00022777"/>
    </source>
</evidence>
<keyword evidence="2 6" id="KW-0808">Transferase</keyword>
<dbReference type="GO" id="GO:0005634">
    <property type="term" value="C:nucleus"/>
    <property type="evidence" value="ECO:0007669"/>
    <property type="project" value="TreeGrafter"/>
</dbReference>
<dbReference type="EMBL" id="CAJVCH010187130">
    <property type="protein sequence ID" value="CAG7729968.1"/>
    <property type="molecule type" value="Genomic_DNA"/>
</dbReference>